<dbReference type="PANTHER" id="PTHR40055">
    <property type="entry name" value="TRANSCRIPTIONAL REGULATOR YGIV-RELATED"/>
    <property type="match status" value="1"/>
</dbReference>
<feature type="domain" description="HTH araC/xylS-type" evidence="4">
    <location>
        <begin position="14"/>
        <end position="113"/>
    </location>
</feature>
<proteinExistence type="predicted"/>
<dbReference type="Pfam" id="PF12833">
    <property type="entry name" value="HTH_18"/>
    <property type="match status" value="1"/>
</dbReference>
<organism evidence="5 6">
    <name type="scientific">Arcobacter roscoffensis</name>
    <dbReference type="NCBI Taxonomy" id="2961520"/>
    <lineage>
        <taxon>Bacteria</taxon>
        <taxon>Pseudomonadati</taxon>
        <taxon>Campylobacterota</taxon>
        <taxon>Epsilonproteobacteria</taxon>
        <taxon>Campylobacterales</taxon>
        <taxon>Arcobacteraceae</taxon>
        <taxon>Arcobacter</taxon>
    </lineage>
</organism>
<dbReference type="Pfam" id="PF06445">
    <property type="entry name" value="GyrI-like"/>
    <property type="match status" value="1"/>
</dbReference>
<name>A0ABY5E2C1_9BACT</name>
<accession>A0ABY5E2C1</accession>
<dbReference type="SUPFAM" id="SSF55136">
    <property type="entry name" value="Probable bacterial effector-binding domain"/>
    <property type="match status" value="1"/>
</dbReference>
<evidence type="ECO:0000313" key="5">
    <source>
        <dbReference type="EMBL" id="UTJ05275.1"/>
    </source>
</evidence>
<keyword evidence="2" id="KW-0238">DNA-binding</keyword>
<dbReference type="RefSeq" id="WP_254575456.1">
    <property type="nucleotide sequence ID" value="NZ_CP100595.1"/>
</dbReference>
<dbReference type="InterPro" id="IPR009057">
    <property type="entry name" value="Homeodomain-like_sf"/>
</dbReference>
<gene>
    <name evidence="5" type="ORF">NJU99_08330</name>
</gene>
<dbReference type="SUPFAM" id="SSF46689">
    <property type="entry name" value="Homeodomain-like"/>
    <property type="match status" value="2"/>
</dbReference>
<dbReference type="InterPro" id="IPR029442">
    <property type="entry name" value="GyrI-like"/>
</dbReference>
<dbReference type="InterPro" id="IPR050908">
    <property type="entry name" value="SmbC-like"/>
</dbReference>
<dbReference type="EMBL" id="CP100595">
    <property type="protein sequence ID" value="UTJ05275.1"/>
    <property type="molecule type" value="Genomic_DNA"/>
</dbReference>
<dbReference type="InterPro" id="IPR020449">
    <property type="entry name" value="Tscrpt_reg_AraC-type_HTH"/>
</dbReference>
<dbReference type="PRINTS" id="PR00032">
    <property type="entry name" value="HTHARAC"/>
</dbReference>
<reference evidence="5" key="1">
    <citation type="submission" date="2022-07" db="EMBL/GenBank/DDBJ databases">
        <title>Arcobacter roscoffensis sp. nov., a marine bacterium isolated from coastal seawater collected from Roscoff, France.</title>
        <authorList>
            <person name="Pascual J."/>
            <person name="Lepeaux C."/>
            <person name="Methner A."/>
            <person name="Overmann J."/>
        </authorList>
    </citation>
    <scope>NUCLEOTIDE SEQUENCE</scope>
    <source>
        <strain evidence="5">ARW1-2F2</strain>
    </source>
</reference>
<evidence type="ECO:0000256" key="1">
    <source>
        <dbReference type="ARBA" id="ARBA00023015"/>
    </source>
</evidence>
<dbReference type="PROSITE" id="PS01124">
    <property type="entry name" value="HTH_ARAC_FAMILY_2"/>
    <property type="match status" value="1"/>
</dbReference>
<dbReference type="InterPro" id="IPR010499">
    <property type="entry name" value="AraC_E-bd"/>
</dbReference>
<evidence type="ECO:0000256" key="3">
    <source>
        <dbReference type="ARBA" id="ARBA00023163"/>
    </source>
</evidence>
<keyword evidence="3" id="KW-0804">Transcription</keyword>
<dbReference type="InterPro" id="IPR011256">
    <property type="entry name" value="Reg_factor_effector_dom_sf"/>
</dbReference>
<evidence type="ECO:0000256" key="2">
    <source>
        <dbReference type="ARBA" id="ARBA00023125"/>
    </source>
</evidence>
<dbReference type="Gene3D" id="1.10.10.60">
    <property type="entry name" value="Homeodomain-like"/>
    <property type="match status" value="2"/>
</dbReference>
<dbReference type="Gene3D" id="3.20.80.10">
    <property type="entry name" value="Regulatory factor, effector binding domain"/>
    <property type="match status" value="1"/>
</dbReference>
<evidence type="ECO:0000259" key="4">
    <source>
        <dbReference type="PROSITE" id="PS01124"/>
    </source>
</evidence>
<keyword evidence="6" id="KW-1185">Reference proteome</keyword>
<protein>
    <submittedName>
        <fullName evidence="5">Helix-turn-helix domain-containing protein</fullName>
    </submittedName>
</protein>
<dbReference type="SMART" id="SM00871">
    <property type="entry name" value="AraC_E_bind"/>
    <property type="match status" value="1"/>
</dbReference>
<dbReference type="PANTHER" id="PTHR40055:SF1">
    <property type="entry name" value="TRANSCRIPTIONAL REGULATOR YGIV-RELATED"/>
    <property type="match status" value="1"/>
</dbReference>
<evidence type="ECO:0000313" key="6">
    <source>
        <dbReference type="Proteomes" id="UP001060012"/>
    </source>
</evidence>
<sequence>MKRDTKHLRAQIVNKTLNYIYKHIGTDISLEELAKLNSVSKYHFHRIFKEETGENVFEKITSIRLQKAANLLITDKYSTITEIANFCGYASHTSFIKAFKKRFTYTPSQWRKGAFRGFTKNRFDIDDESIKDLDGLEPKIKVCPQRTCTYLRLKGYTEPNLIKIWQKLLAFEYQCNLKNSTHIGIYHDSTIMIPYEECNYIAALEVDDSFESNNSISKLKIYESLCAVFHHKGKYGDIERLMIYIYQYWMPNSGYEVLSLPAYAVFTKNHYLEENDTFILDFHVPVRVI</sequence>
<dbReference type="InterPro" id="IPR018060">
    <property type="entry name" value="HTH_AraC"/>
</dbReference>
<dbReference type="Proteomes" id="UP001060012">
    <property type="component" value="Chromosome"/>
</dbReference>
<keyword evidence="1" id="KW-0805">Transcription regulation</keyword>
<dbReference type="SMART" id="SM00342">
    <property type="entry name" value="HTH_ARAC"/>
    <property type="match status" value="1"/>
</dbReference>